<feature type="chain" id="PRO_5005222754" description="SUEL-type lectin domain-containing protein" evidence="1">
    <location>
        <begin position="23"/>
        <end position="154"/>
    </location>
</feature>
<proteinExistence type="predicted"/>
<dbReference type="InterPro" id="IPR043159">
    <property type="entry name" value="Lectin_gal-bd_sf"/>
</dbReference>
<evidence type="ECO:0000313" key="2">
    <source>
        <dbReference type="EMBL" id="CRZ01675.1"/>
    </source>
</evidence>
<organism evidence="2">
    <name type="scientific">Spongospora subterranea</name>
    <dbReference type="NCBI Taxonomy" id="70186"/>
    <lineage>
        <taxon>Eukaryota</taxon>
        <taxon>Sar</taxon>
        <taxon>Rhizaria</taxon>
        <taxon>Endomyxa</taxon>
        <taxon>Phytomyxea</taxon>
        <taxon>Plasmodiophorida</taxon>
        <taxon>Plasmodiophoridae</taxon>
        <taxon>Spongospora</taxon>
    </lineage>
</organism>
<feature type="signal peptide" evidence="1">
    <location>
        <begin position="1"/>
        <end position="22"/>
    </location>
</feature>
<accession>A0A0H5QHZ4</accession>
<evidence type="ECO:0008006" key="3">
    <source>
        <dbReference type="Google" id="ProtNLM"/>
    </source>
</evidence>
<dbReference type="AlphaFoldDB" id="A0A0H5QHZ4"/>
<dbReference type="EMBL" id="HACM01001233">
    <property type="protein sequence ID" value="CRZ01675.1"/>
    <property type="molecule type" value="Transcribed_RNA"/>
</dbReference>
<dbReference type="Gene3D" id="2.60.120.740">
    <property type="match status" value="1"/>
</dbReference>
<reference evidence="2" key="1">
    <citation type="submission" date="2015-04" db="EMBL/GenBank/DDBJ databases">
        <title>The genome sequence of the plant pathogenic Rhizarian Plasmodiophora brassicae reveals insights in its biotrophic life cycle and the origin of chitin synthesis.</title>
        <authorList>
            <person name="Schwelm A."/>
            <person name="Fogelqvist J."/>
            <person name="Knaust A."/>
            <person name="Julke S."/>
            <person name="Lilja T."/>
            <person name="Dhandapani V."/>
            <person name="Bonilla-Rosso G."/>
            <person name="Karlsson M."/>
            <person name="Shevchenko A."/>
            <person name="Choi S.R."/>
            <person name="Kim H.G."/>
            <person name="Park J.Y."/>
            <person name="Lim Y.P."/>
            <person name="Ludwig-Muller J."/>
            <person name="Dixelius C."/>
        </authorList>
    </citation>
    <scope>NUCLEOTIDE SEQUENCE</scope>
    <source>
        <tissue evidence="2">Potato root galls</tissue>
    </source>
</reference>
<keyword evidence="1" id="KW-0732">Signal</keyword>
<name>A0A0H5QHZ4_9EUKA</name>
<evidence type="ECO:0000256" key="1">
    <source>
        <dbReference type="SAM" id="SignalP"/>
    </source>
</evidence>
<sequence length="154" mass="16878">MNGWGWMRIGIMLCTAITGSLSYDVKGSARENMEMTLKCNGGQFSIVKSATYGAGSCQVDAMTVRHVIQEKCKGKMQCRLTPSPMLFGDHEVGCPPGVMKVLDVVIVCSPSHHRNDGDLPNSIRSAYNNTANAQSVYQKKKRLKAMAPQMFSRS</sequence>
<protein>
    <recommendedName>
        <fullName evidence="3">SUEL-type lectin domain-containing protein</fullName>
    </recommendedName>
</protein>